<name>A0A165PP03_9APHY</name>
<dbReference type="Proteomes" id="UP000076727">
    <property type="component" value="Unassembled WGS sequence"/>
</dbReference>
<protein>
    <submittedName>
        <fullName evidence="1">Uncharacterized protein</fullName>
    </submittedName>
</protein>
<dbReference type="EMBL" id="KV429066">
    <property type="protein sequence ID" value="KZT68451.1"/>
    <property type="molecule type" value="Genomic_DNA"/>
</dbReference>
<evidence type="ECO:0000313" key="1">
    <source>
        <dbReference type="EMBL" id="KZT68451.1"/>
    </source>
</evidence>
<evidence type="ECO:0000313" key="2">
    <source>
        <dbReference type="Proteomes" id="UP000076727"/>
    </source>
</evidence>
<keyword evidence="2" id="KW-1185">Reference proteome</keyword>
<organism evidence="1 2">
    <name type="scientific">Daedalea quercina L-15889</name>
    <dbReference type="NCBI Taxonomy" id="1314783"/>
    <lineage>
        <taxon>Eukaryota</taxon>
        <taxon>Fungi</taxon>
        <taxon>Dikarya</taxon>
        <taxon>Basidiomycota</taxon>
        <taxon>Agaricomycotina</taxon>
        <taxon>Agaricomycetes</taxon>
        <taxon>Polyporales</taxon>
        <taxon>Fomitopsis</taxon>
    </lineage>
</organism>
<accession>A0A165PP03</accession>
<gene>
    <name evidence="1" type="ORF">DAEQUDRAFT_727789</name>
</gene>
<dbReference type="AlphaFoldDB" id="A0A165PP03"/>
<sequence length="173" mass="18667">MEVVSFCSRPGVRVIRSECMPPTRIGSLAISCCDTPGGGSSDATTELPVWRVHKIIRPSHRNRACGVELLTATSCGRYSALTYVHKRLSAVETPHRACTEAWWGLGALYTTPRSQCFSGRRSLAKDAFGDLTTENPASDILFILTIARGATGAPDPLRTRSAKVSVDISFAVI</sequence>
<reference evidence="1 2" key="1">
    <citation type="journal article" date="2016" name="Mol. Biol. Evol.">
        <title>Comparative Genomics of Early-Diverging Mushroom-Forming Fungi Provides Insights into the Origins of Lignocellulose Decay Capabilities.</title>
        <authorList>
            <person name="Nagy L.G."/>
            <person name="Riley R."/>
            <person name="Tritt A."/>
            <person name="Adam C."/>
            <person name="Daum C."/>
            <person name="Floudas D."/>
            <person name="Sun H."/>
            <person name="Yadav J.S."/>
            <person name="Pangilinan J."/>
            <person name="Larsson K.H."/>
            <person name="Matsuura K."/>
            <person name="Barry K."/>
            <person name="Labutti K."/>
            <person name="Kuo R."/>
            <person name="Ohm R.A."/>
            <person name="Bhattacharya S.S."/>
            <person name="Shirouzu T."/>
            <person name="Yoshinaga Y."/>
            <person name="Martin F.M."/>
            <person name="Grigoriev I.V."/>
            <person name="Hibbett D.S."/>
        </authorList>
    </citation>
    <scope>NUCLEOTIDE SEQUENCE [LARGE SCALE GENOMIC DNA]</scope>
    <source>
        <strain evidence="1 2">L-15889</strain>
    </source>
</reference>
<proteinExistence type="predicted"/>